<protein>
    <submittedName>
        <fullName evidence="3">12441_t:CDS:1</fullName>
    </submittedName>
</protein>
<feature type="compositionally biased region" description="Pro residues" evidence="2">
    <location>
        <begin position="144"/>
        <end position="162"/>
    </location>
</feature>
<name>A0ABN7VX79_GIGMA</name>
<dbReference type="Proteomes" id="UP000789901">
    <property type="component" value="Unassembled WGS sequence"/>
</dbReference>
<evidence type="ECO:0000256" key="2">
    <source>
        <dbReference type="SAM" id="MobiDB-lite"/>
    </source>
</evidence>
<feature type="coiled-coil region" evidence="1">
    <location>
        <begin position="466"/>
        <end position="516"/>
    </location>
</feature>
<proteinExistence type="predicted"/>
<gene>
    <name evidence="3" type="ORF">GMARGA_LOCUS23962</name>
</gene>
<sequence length="550" mass="64131">RKLNNYNDLIDFESQEYDNRYASPTYQKDTIDRWTNGYLDAFTGRKMELIDVFRYEISLDEGEEDDNRKVIIDSNDATILPLYNIVTDNRYGNTDYQDEYEERTYAYEYRRPQINNPIIDSLEPETQPKNNCFLQTPQVRFDNPSPPLQRHPPTPQPRPQPLPAHRAVVANPMDQLIQSMNNFILAIENNASQFQEAKVVKFLTFSSAKPQTQQQGLEETVDEYYDELERLYHKADPTKRYPQVDHICQFVDGLRQELKEPVEIESLKKTKTAKAAYFKGGPLSSYSLKRSYLSQKNPNNKELNELKKAISEMAQNIKTFIQKQNENKKLGENAKSKKIIDPLNNRLNQLLPNKLLPPLVLNSSMEMLDVSKLPIEVTYSLTRNLIDIHRQRKHLLGVVKNFLIKINKMEIPIDVEVMEAREYMLIVGTDRLAKVKGKIDLEHRSTKLRYYCVKLIEEERNDCLECKEVISEMETLECLVDNLEEELGIPAAVDGINELEIEQRTQVEDLIKANEKIFAEGLIQLEQTKEEMHKIVLKEEAKPIKQRPYQ</sequence>
<feature type="region of interest" description="Disordered" evidence="2">
    <location>
        <begin position="140"/>
        <end position="164"/>
    </location>
</feature>
<accession>A0ABN7VX79</accession>
<reference evidence="3 4" key="1">
    <citation type="submission" date="2021-06" db="EMBL/GenBank/DDBJ databases">
        <authorList>
            <person name="Kallberg Y."/>
            <person name="Tangrot J."/>
            <person name="Rosling A."/>
        </authorList>
    </citation>
    <scope>NUCLEOTIDE SEQUENCE [LARGE SCALE GENOMIC DNA]</scope>
    <source>
        <strain evidence="3 4">120-4 pot B 10/14</strain>
    </source>
</reference>
<feature type="non-terminal residue" evidence="3">
    <location>
        <position position="550"/>
    </location>
</feature>
<evidence type="ECO:0000313" key="3">
    <source>
        <dbReference type="EMBL" id="CAG8804905.1"/>
    </source>
</evidence>
<keyword evidence="4" id="KW-1185">Reference proteome</keyword>
<dbReference type="InterPro" id="IPR021109">
    <property type="entry name" value="Peptidase_aspartic_dom_sf"/>
</dbReference>
<evidence type="ECO:0000313" key="4">
    <source>
        <dbReference type="Proteomes" id="UP000789901"/>
    </source>
</evidence>
<organism evidence="3 4">
    <name type="scientific">Gigaspora margarita</name>
    <dbReference type="NCBI Taxonomy" id="4874"/>
    <lineage>
        <taxon>Eukaryota</taxon>
        <taxon>Fungi</taxon>
        <taxon>Fungi incertae sedis</taxon>
        <taxon>Mucoromycota</taxon>
        <taxon>Glomeromycotina</taxon>
        <taxon>Glomeromycetes</taxon>
        <taxon>Diversisporales</taxon>
        <taxon>Gigasporaceae</taxon>
        <taxon>Gigaspora</taxon>
    </lineage>
</organism>
<dbReference type="Gene3D" id="2.40.70.10">
    <property type="entry name" value="Acid Proteases"/>
    <property type="match status" value="1"/>
</dbReference>
<evidence type="ECO:0000256" key="1">
    <source>
        <dbReference type="SAM" id="Coils"/>
    </source>
</evidence>
<keyword evidence="1" id="KW-0175">Coiled coil</keyword>
<dbReference type="EMBL" id="CAJVQB010024776">
    <property type="protein sequence ID" value="CAG8804905.1"/>
    <property type="molecule type" value="Genomic_DNA"/>
</dbReference>
<comment type="caution">
    <text evidence="3">The sequence shown here is derived from an EMBL/GenBank/DDBJ whole genome shotgun (WGS) entry which is preliminary data.</text>
</comment>
<feature type="non-terminal residue" evidence="3">
    <location>
        <position position="1"/>
    </location>
</feature>